<evidence type="ECO:0000256" key="7">
    <source>
        <dbReference type="RuleBase" id="RU079119"/>
    </source>
</evidence>
<proteinExistence type="inferred from homology"/>
<dbReference type="GO" id="GO:0019706">
    <property type="term" value="F:protein-cysteine S-palmitoyltransferase activity"/>
    <property type="evidence" value="ECO:0007669"/>
    <property type="project" value="UniProtKB-EC"/>
</dbReference>
<sequence length="381" mass="45465">MSLGKLLTFKIFHYPIILINCIIIHIYVTYFSSEFISMWILNSFMSLQHQIMCPNQSYLLINLLLNLHINNFCIMLQEKVREGKKKSKKYQLGLYFVIVVEFLMTWGLYTVFIHQYQNLLIKCLRNLAIALWVISEICYIRIQFSDPGEILQKTVPLKLLNNSQLLQYYQNICDKCNSWKPPRAHHCKRCQKCIYKMDHHCEWTNNCVGALNQKYFVLFLLYVFCYIITILSIHILGIYSFFMTNYQNIWDSLTANQFEIVEVILVIIMCSFFSFFVISMLWDQIQVIRDNQTVIESLQGKFGRQQSFLQNMKQFMGDEKWYYWLIPTTPILKLNYAEIVYGESLFNMGTSYLEDIIYDEKNPQSAYFAEFMIDNYKKKKT</sequence>
<dbReference type="EMBL" id="CAJJDP010000035">
    <property type="protein sequence ID" value="CAD8158587.1"/>
    <property type="molecule type" value="Genomic_DNA"/>
</dbReference>
<dbReference type="PANTHER" id="PTHR12246">
    <property type="entry name" value="PALMITOYLTRANSFERASE ZDHHC16"/>
    <property type="match status" value="1"/>
</dbReference>
<feature type="domain" description="Palmitoyltransferase DHHC" evidence="8">
    <location>
        <begin position="169"/>
        <end position="299"/>
    </location>
</feature>
<evidence type="ECO:0000313" key="10">
    <source>
        <dbReference type="Proteomes" id="UP000683925"/>
    </source>
</evidence>
<dbReference type="GO" id="GO:0016020">
    <property type="term" value="C:membrane"/>
    <property type="evidence" value="ECO:0007669"/>
    <property type="project" value="UniProtKB-SubCell"/>
</dbReference>
<keyword evidence="2 7" id="KW-0808">Transferase</keyword>
<comment type="similarity">
    <text evidence="7">Belongs to the DHHC palmitoyltransferase family.</text>
</comment>
<comment type="subcellular location">
    <subcellularLocation>
        <location evidence="1">Membrane</location>
        <topology evidence="1">Multi-pass membrane protein</topology>
    </subcellularLocation>
</comment>
<evidence type="ECO:0000256" key="4">
    <source>
        <dbReference type="ARBA" id="ARBA00022989"/>
    </source>
</evidence>
<evidence type="ECO:0000256" key="3">
    <source>
        <dbReference type="ARBA" id="ARBA00022692"/>
    </source>
</evidence>
<name>A0A8S1U4I8_PAROT</name>
<dbReference type="InterPro" id="IPR001594">
    <property type="entry name" value="Palmitoyltrfase_DHHC"/>
</dbReference>
<accession>A0A8S1U4I8</accession>
<keyword evidence="10" id="KW-1185">Reference proteome</keyword>
<feature type="transmembrane region" description="Helical" evidence="7">
    <location>
        <begin position="12"/>
        <end position="36"/>
    </location>
</feature>
<dbReference type="OrthoDB" id="331948at2759"/>
<evidence type="ECO:0000256" key="5">
    <source>
        <dbReference type="ARBA" id="ARBA00023136"/>
    </source>
</evidence>
<dbReference type="Pfam" id="PF01529">
    <property type="entry name" value="DHHC"/>
    <property type="match status" value="1"/>
</dbReference>
<dbReference type="InterPro" id="IPR039859">
    <property type="entry name" value="PFA4/ZDH16/20/ERF2-like"/>
</dbReference>
<feature type="transmembrane region" description="Helical" evidence="7">
    <location>
        <begin position="94"/>
        <end position="113"/>
    </location>
</feature>
<dbReference type="EC" id="2.3.1.225" evidence="7"/>
<keyword evidence="4 7" id="KW-1133">Transmembrane helix</keyword>
<keyword evidence="3 7" id="KW-0812">Transmembrane</keyword>
<dbReference type="OMA" id="FCYIITI"/>
<keyword evidence="5 7" id="KW-0472">Membrane</keyword>
<gene>
    <name evidence="9" type="ORF">POCTA_138.1.T0350283</name>
</gene>
<comment type="catalytic activity">
    <reaction evidence="7">
        <text>L-cysteinyl-[protein] + hexadecanoyl-CoA = S-hexadecanoyl-L-cysteinyl-[protein] + CoA</text>
        <dbReference type="Rhea" id="RHEA:36683"/>
        <dbReference type="Rhea" id="RHEA-COMP:10131"/>
        <dbReference type="Rhea" id="RHEA-COMP:11032"/>
        <dbReference type="ChEBI" id="CHEBI:29950"/>
        <dbReference type="ChEBI" id="CHEBI:57287"/>
        <dbReference type="ChEBI" id="CHEBI:57379"/>
        <dbReference type="ChEBI" id="CHEBI:74151"/>
        <dbReference type="EC" id="2.3.1.225"/>
    </reaction>
</comment>
<evidence type="ECO:0000256" key="1">
    <source>
        <dbReference type="ARBA" id="ARBA00004141"/>
    </source>
</evidence>
<dbReference type="AlphaFoldDB" id="A0A8S1U4I8"/>
<evidence type="ECO:0000256" key="6">
    <source>
        <dbReference type="ARBA" id="ARBA00023315"/>
    </source>
</evidence>
<keyword evidence="6 7" id="KW-0012">Acyltransferase</keyword>
<comment type="domain">
    <text evidence="7">The DHHC domain is required for palmitoyltransferase activity.</text>
</comment>
<comment type="caution">
    <text evidence="9">The sequence shown here is derived from an EMBL/GenBank/DDBJ whole genome shotgun (WGS) entry which is preliminary data.</text>
</comment>
<protein>
    <recommendedName>
        <fullName evidence="7">Palmitoyltransferase</fullName>
        <ecNumber evidence="7">2.3.1.225</ecNumber>
    </recommendedName>
</protein>
<dbReference type="PROSITE" id="PS50216">
    <property type="entry name" value="DHHC"/>
    <property type="match status" value="1"/>
</dbReference>
<evidence type="ECO:0000259" key="8">
    <source>
        <dbReference type="Pfam" id="PF01529"/>
    </source>
</evidence>
<organism evidence="9 10">
    <name type="scientific">Paramecium octaurelia</name>
    <dbReference type="NCBI Taxonomy" id="43137"/>
    <lineage>
        <taxon>Eukaryota</taxon>
        <taxon>Sar</taxon>
        <taxon>Alveolata</taxon>
        <taxon>Ciliophora</taxon>
        <taxon>Intramacronucleata</taxon>
        <taxon>Oligohymenophorea</taxon>
        <taxon>Peniculida</taxon>
        <taxon>Parameciidae</taxon>
        <taxon>Paramecium</taxon>
    </lineage>
</organism>
<feature type="transmembrane region" description="Helical" evidence="7">
    <location>
        <begin position="263"/>
        <end position="282"/>
    </location>
</feature>
<evidence type="ECO:0000256" key="2">
    <source>
        <dbReference type="ARBA" id="ARBA00022679"/>
    </source>
</evidence>
<reference evidence="9" key="1">
    <citation type="submission" date="2021-01" db="EMBL/GenBank/DDBJ databases">
        <authorList>
            <consortium name="Genoscope - CEA"/>
            <person name="William W."/>
        </authorList>
    </citation>
    <scope>NUCLEOTIDE SEQUENCE</scope>
</reference>
<evidence type="ECO:0000313" key="9">
    <source>
        <dbReference type="EMBL" id="CAD8158587.1"/>
    </source>
</evidence>
<dbReference type="Proteomes" id="UP000683925">
    <property type="component" value="Unassembled WGS sequence"/>
</dbReference>
<feature type="transmembrane region" description="Helical" evidence="7">
    <location>
        <begin position="56"/>
        <end position="74"/>
    </location>
</feature>
<feature type="transmembrane region" description="Helical" evidence="7">
    <location>
        <begin position="215"/>
        <end position="243"/>
    </location>
</feature>